<dbReference type="Gene3D" id="3.40.1190.20">
    <property type="match status" value="1"/>
</dbReference>
<sequence length="336" mass="37185">MALTIICVGAVYIDTILSVLRYPSEDEKLRATGYSRRRGGNCANTLEVLSQLTVQNSAMEKGGQVTLYLLCVLPSKQSTDVQFIGRSIPKVKFDGCIFRESFENAASSYIIQAATNNSRTIVSQNPLPEMTTREFIDSASTIRKQSEGGSSWFHFEGRIPTVTEESVRWLCEEFPSTKVSVECEKPGRTYMADVARHADVVFFSRIWAEATSHRDPRDFLQSQLPRMKPGAILVCTWGSEGATCAQSKADEEKGEKWASVKTWKPATGSVEVVDTIGARDTFIAGFLYALNCHEVWPLQQKLEFANELAGRKVLQTGFGGLSEKMGLFGKAAPDHN</sequence>
<dbReference type="SUPFAM" id="SSF53613">
    <property type="entry name" value="Ribokinase-like"/>
    <property type="match status" value="1"/>
</dbReference>
<feature type="domain" description="Carbohydrate kinase PfkB" evidence="1">
    <location>
        <begin position="117"/>
        <end position="319"/>
    </location>
</feature>
<dbReference type="EMBL" id="ML976793">
    <property type="protein sequence ID" value="KAF1964308.1"/>
    <property type="molecule type" value="Genomic_DNA"/>
</dbReference>
<keyword evidence="2" id="KW-0808">Transferase</keyword>
<evidence type="ECO:0000313" key="2">
    <source>
        <dbReference type="EMBL" id="KAF1964308.1"/>
    </source>
</evidence>
<gene>
    <name evidence="2" type="ORF">BU23DRAFT_594203</name>
</gene>
<dbReference type="OrthoDB" id="204058at2759"/>
<protein>
    <submittedName>
        <fullName evidence="2">Ketohexokinase-like protein</fullName>
    </submittedName>
</protein>
<dbReference type="GO" id="GO:0016301">
    <property type="term" value="F:kinase activity"/>
    <property type="evidence" value="ECO:0007669"/>
    <property type="project" value="UniProtKB-KW"/>
</dbReference>
<dbReference type="InterPro" id="IPR011611">
    <property type="entry name" value="PfkB_dom"/>
</dbReference>
<accession>A0A6A5UHR0</accession>
<dbReference type="AlphaFoldDB" id="A0A6A5UHR0"/>
<dbReference type="InterPro" id="IPR029056">
    <property type="entry name" value="Ribokinase-like"/>
</dbReference>
<keyword evidence="3" id="KW-1185">Reference proteome</keyword>
<reference evidence="2" key="1">
    <citation type="journal article" date="2020" name="Stud. Mycol.">
        <title>101 Dothideomycetes genomes: a test case for predicting lifestyles and emergence of pathogens.</title>
        <authorList>
            <person name="Haridas S."/>
            <person name="Albert R."/>
            <person name="Binder M."/>
            <person name="Bloem J."/>
            <person name="Labutti K."/>
            <person name="Salamov A."/>
            <person name="Andreopoulos B."/>
            <person name="Baker S."/>
            <person name="Barry K."/>
            <person name="Bills G."/>
            <person name="Bluhm B."/>
            <person name="Cannon C."/>
            <person name="Castanera R."/>
            <person name="Culley D."/>
            <person name="Daum C."/>
            <person name="Ezra D."/>
            <person name="Gonzalez J."/>
            <person name="Henrissat B."/>
            <person name="Kuo A."/>
            <person name="Liang C."/>
            <person name="Lipzen A."/>
            <person name="Lutzoni F."/>
            <person name="Magnuson J."/>
            <person name="Mondo S."/>
            <person name="Nolan M."/>
            <person name="Ohm R."/>
            <person name="Pangilinan J."/>
            <person name="Park H.-J."/>
            <person name="Ramirez L."/>
            <person name="Alfaro M."/>
            <person name="Sun H."/>
            <person name="Tritt A."/>
            <person name="Yoshinaga Y."/>
            <person name="Zwiers L.-H."/>
            <person name="Turgeon B."/>
            <person name="Goodwin S."/>
            <person name="Spatafora J."/>
            <person name="Crous P."/>
            <person name="Grigoriev I."/>
        </authorList>
    </citation>
    <scope>NUCLEOTIDE SEQUENCE</scope>
    <source>
        <strain evidence="2">CBS 107.79</strain>
    </source>
</reference>
<name>A0A6A5UHR0_9PLEO</name>
<keyword evidence="2" id="KW-0418">Kinase</keyword>
<dbReference type="PANTHER" id="PTHR42774:SF3">
    <property type="entry name" value="KETOHEXOKINASE"/>
    <property type="match status" value="1"/>
</dbReference>
<dbReference type="Pfam" id="PF00294">
    <property type="entry name" value="PfkB"/>
    <property type="match status" value="1"/>
</dbReference>
<evidence type="ECO:0000313" key="3">
    <source>
        <dbReference type="Proteomes" id="UP000800036"/>
    </source>
</evidence>
<evidence type="ECO:0000259" key="1">
    <source>
        <dbReference type="Pfam" id="PF00294"/>
    </source>
</evidence>
<organism evidence="2 3">
    <name type="scientific">Bimuria novae-zelandiae CBS 107.79</name>
    <dbReference type="NCBI Taxonomy" id="1447943"/>
    <lineage>
        <taxon>Eukaryota</taxon>
        <taxon>Fungi</taxon>
        <taxon>Dikarya</taxon>
        <taxon>Ascomycota</taxon>
        <taxon>Pezizomycotina</taxon>
        <taxon>Dothideomycetes</taxon>
        <taxon>Pleosporomycetidae</taxon>
        <taxon>Pleosporales</taxon>
        <taxon>Massarineae</taxon>
        <taxon>Didymosphaeriaceae</taxon>
        <taxon>Bimuria</taxon>
    </lineage>
</organism>
<dbReference type="Proteomes" id="UP000800036">
    <property type="component" value="Unassembled WGS sequence"/>
</dbReference>
<dbReference type="PANTHER" id="PTHR42774">
    <property type="entry name" value="PHOSPHOTRANSFERASE SYSTEM TRANSPORT PROTEIN"/>
    <property type="match status" value="1"/>
</dbReference>
<proteinExistence type="predicted"/>
<dbReference type="InterPro" id="IPR052562">
    <property type="entry name" value="Ketohexokinase-related"/>
</dbReference>